<dbReference type="Pfam" id="PF03924">
    <property type="entry name" value="CHASE"/>
    <property type="match status" value="1"/>
</dbReference>
<dbReference type="OrthoDB" id="9811889at2"/>
<gene>
    <name evidence="19" type="ORF">CSW08_09335</name>
</gene>
<feature type="coiled-coil region" evidence="14">
    <location>
        <begin position="292"/>
        <end position="319"/>
    </location>
</feature>
<dbReference type="InterPro" id="IPR001789">
    <property type="entry name" value="Sig_transdc_resp-reg_receiver"/>
</dbReference>
<dbReference type="InterPro" id="IPR006189">
    <property type="entry name" value="CHASE_dom"/>
</dbReference>
<evidence type="ECO:0000256" key="15">
    <source>
        <dbReference type="SAM" id="Phobius"/>
    </source>
</evidence>
<dbReference type="Gene3D" id="1.10.287.130">
    <property type="match status" value="1"/>
</dbReference>
<keyword evidence="4 13" id="KW-0597">Phosphoprotein</keyword>
<dbReference type="InterPro" id="IPR036890">
    <property type="entry name" value="HATPase_C_sf"/>
</dbReference>
<reference evidence="19 20" key="1">
    <citation type="submission" date="2017-12" db="EMBL/GenBank/DDBJ databases">
        <title>Confluentibacter flavum sp. nov., isolated from the saline lake.</title>
        <authorList>
            <person name="Yu L."/>
        </authorList>
    </citation>
    <scope>NUCLEOTIDE SEQUENCE [LARGE SCALE GENOMIC DNA]</scope>
    <source>
        <strain evidence="19 20">3B</strain>
    </source>
</reference>
<dbReference type="Gene3D" id="3.30.450.350">
    <property type="entry name" value="CHASE domain"/>
    <property type="match status" value="1"/>
</dbReference>
<dbReference type="InterPro" id="IPR005467">
    <property type="entry name" value="His_kinase_dom"/>
</dbReference>
<dbReference type="FunFam" id="3.30.565.10:FF:000010">
    <property type="entry name" value="Sensor histidine kinase RcsC"/>
    <property type="match status" value="1"/>
</dbReference>
<keyword evidence="10 15" id="KW-1133">Transmembrane helix</keyword>
<dbReference type="PANTHER" id="PTHR45339:SF1">
    <property type="entry name" value="HYBRID SIGNAL TRANSDUCTION HISTIDINE KINASE J"/>
    <property type="match status" value="1"/>
</dbReference>
<keyword evidence="9" id="KW-0067">ATP-binding</keyword>
<evidence type="ECO:0000256" key="8">
    <source>
        <dbReference type="ARBA" id="ARBA00022777"/>
    </source>
</evidence>
<evidence type="ECO:0000256" key="6">
    <source>
        <dbReference type="ARBA" id="ARBA00022692"/>
    </source>
</evidence>
<evidence type="ECO:0000256" key="10">
    <source>
        <dbReference type="ARBA" id="ARBA00022989"/>
    </source>
</evidence>
<comment type="subcellular location">
    <subcellularLocation>
        <location evidence="2">Membrane</location>
    </subcellularLocation>
</comment>
<accession>A0A2N3HK35</accession>
<sequence length="685" mass="78611">MPKGFIKKRFLNFLPITSFLVLVTLILILYKISLDRHHSLIKAQVYETGALLSKEFKYIINGDISNLENLKYRLEFTNGSYYENWEHDANLLLKQNASFIFIEWIDSLMVIKKINPYKGNEEALNLDISNLDYRRDEWLKHAENGKTNITSWIKLTQQGHSFLVDVPVYFNDRFQGTITAGMDFSVNFNRFVDYLENQYSIELYDDKGNLFYDVNRGIKLKTKREIVYTTTVEVDESDKQTWRLNVFPTEQLLLTEALYIKNMALIVGLFLSIVVSLLVHFYLKAEKGSILARKSNLALKRANKNLNNARKKAEKASQAKTDFLSNMSHEIRTPLHAILGFIQLLKNSKLNKTNKEYINLMDMSSNNLLNLINDILDIDKIESGNIELNEMVFNPLEKIKELIEINQFLFLKKNLYLKTNFENTLAVNVLGDQNKLLQIVSNILKNALKFTNKGGVVLTYSEIEMENELQTLITIEDTGVGIPEDKIDTIFNRFTQIDISTKKQYGGSGLGLAISKHLVTMMGGEITIESELNKGSKFKISIAFKIAKNQEKENLSVVKKNINLSDLKVLIVDDNNVNIIVLKKLLESMGVKSDTAANGKIALQKVEQKDYQLIFMDIHMPEMDGFEATKLIRNQNKEVIIFGLSANVTTEAINKAIFSGMNNYLPKPFEKELLYKMLLFHFNKN</sequence>
<dbReference type="InterPro" id="IPR003594">
    <property type="entry name" value="HATPase_dom"/>
</dbReference>
<dbReference type="PROSITE" id="PS50110">
    <property type="entry name" value="RESPONSE_REGULATORY"/>
    <property type="match status" value="1"/>
</dbReference>
<dbReference type="CDD" id="cd17546">
    <property type="entry name" value="REC_hyHK_CKI1_RcsC-like"/>
    <property type="match status" value="1"/>
</dbReference>
<evidence type="ECO:0000259" key="18">
    <source>
        <dbReference type="PROSITE" id="PS50839"/>
    </source>
</evidence>
<dbReference type="SMART" id="SM00388">
    <property type="entry name" value="HisKA"/>
    <property type="match status" value="1"/>
</dbReference>
<dbReference type="GO" id="GO:0005524">
    <property type="term" value="F:ATP binding"/>
    <property type="evidence" value="ECO:0007669"/>
    <property type="project" value="UniProtKB-KW"/>
</dbReference>
<dbReference type="SMART" id="SM00387">
    <property type="entry name" value="HATPase_c"/>
    <property type="match status" value="1"/>
</dbReference>
<dbReference type="CDD" id="cd16922">
    <property type="entry name" value="HATPase_EvgS-ArcB-TorS-like"/>
    <property type="match status" value="1"/>
</dbReference>
<dbReference type="InterPro" id="IPR003661">
    <property type="entry name" value="HisK_dim/P_dom"/>
</dbReference>
<dbReference type="CDD" id="cd00082">
    <property type="entry name" value="HisKA"/>
    <property type="match status" value="1"/>
</dbReference>
<keyword evidence="6 15" id="KW-0812">Transmembrane</keyword>
<dbReference type="InterPro" id="IPR011006">
    <property type="entry name" value="CheY-like_superfamily"/>
</dbReference>
<feature type="domain" description="Response regulatory" evidence="17">
    <location>
        <begin position="568"/>
        <end position="682"/>
    </location>
</feature>
<evidence type="ECO:0000259" key="16">
    <source>
        <dbReference type="PROSITE" id="PS50109"/>
    </source>
</evidence>
<evidence type="ECO:0000259" key="17">
    <source>
        <dbReference type="PROSITE" id="PS50110"/>
    </source>
</evidence>
<feature type="domain" description="CHASE" evidence="18">
    <location>
        <begin position="110"/>
        <end position="185"/>
    </location>
</feature>
<dbReference type="AlphaFoldDB" id="A0A2N3HK35"/>
<name>A0A2N3HK35_9FLAO</name>
<dbReference type="SMART" id="SM00448">
    <property type="entry name" value="REC"/>
    <property type="match status" value="1"/>
</dbReference>
<dbReference type="InterPro" id="IPR036097">
    <property type="entry name" value="HisK_dim/P_sf"/>
</dbReference>
<evidence type="ECO:0000313" key="20">
    <source>
        <dbReference type="Proteomes" id="UP000233435"/>
    </source>
</evidence>
<evidence type="ECO:0000256" key="1">
    <source>
        <dbReference type="ARBA" id="ARBA00000085"/>
    </source>
</evidence>
<evidence type="ECO:0000256" key="5">
    <source>
        <dbReference type="ARBA" id="ARBA00022679"/>
    </source>
</evidence>
<keyword evidence="12 15" id="KW-0472">Membrane</keyword>
<keyword evidence="11" id="KW-0902">Two-component regulatory system</keyword>
<dbReference type="FunFam" id="1.10.287.130:FF:000004">
    <property type="entry name" value="Ethylene receptor 1"/>
    <property type="match status" value="1"/>
</dbReference>
<dbReference type="GO" id="GO:0000155">
    <property type="term" value="F:phosphorelay sensor kinase activity"/>
    <property type="evidence" value="ECO:0007669"/>
    <property type="project" value="InterPro"/>
</dbReference>
<feature type="transmembrane region" description="Helical" evidence="15">
    <location>
        <begin position="263"/>
        <end position="283"/>
    </location>
</feature>
<dbReference type="PRINTS" id="PR00344">
    <property type="entry name" value="BCTRLSENSOR"/>
</dbReference>
<keyword evidence="5" id="KW-0808">Transferase</keyword>
<dbReference type="EC" id="2.7.13.3" evidence="3"/>
<evidence type="ECO:0000256" key="7">
    <source>
        <dbReference type="ARBA" id="ARBA00022741"/>
    </source>
</evidence>
<organism evidence="19 20">
    <name type="scientific">Confluentibacter flavum</name>
    <dbReference type="NCBI Taxonomy" id="1909700"/>
    <lineage>
        <taxon>Bacteria</taxon>
        <taxon>Pseudomonadati</taxon>
        <taxon>Bacteroidota</taxon>
        <taxon>Flavobacteriia</taxon>
        <taxon>Flavobacteriales</taxon>
        <taxon>Flavobacteriaceae</taxon>
        <taxon>Confluentibacter</taxon>
    </lineage>
</organism>
<evidence type="ECO:0000256" key="3">
    <source>
        <dbReference type="ARBA" id="ARBA00012438"/>
    </source>
</evidence>
<dbReference type="SUPFAM" id="SSF55874">
    <property type="entry name" value="ATPase domain of HSP90 chaperone/DNA topoisomerase II/histidine kinase"/>
    <property type="match status" value="1"/>
</dbReference>
<proteinExistence type="predicted"/>
<dbReference type="Proteomes" id="UP000233435">
    <property type="component" value="Unassembled WGS sequence"/>
</dbReference>
<dbReference type="GO" id="GO:0016020">
    <property type="term" value="C:membrane"/>
    <property type="evidence" value="ECO:0007669"/>
    <property type="project" value="UniProtKB-SubCell"/>
</dbReference>
<keyword evidence="14" id="KW-0175">Coiled coil</keyword>
<dbReference type="SMART" id="SM01079">
    <property type="entry name" value="CHASE"/>
    <property type="match status" value="1"/>
</dbReference>
<evidence type="ECO:0000256" key="9">
    <source>
        <dbReference type="ARBA" id="ARBA00022840"/>
    </source>
</evidence>
<dbReference type="PROSITE" id="PS50839">
    <property type="entry name" value="CHASE"/>
    <property type="match status" value="1"/>
</dbReference>
<evidence type="ECO:0000256" key="12">
    <source>
        <dbReference type="ARBA" id="ARBA00023136"/>
    </source>
</evidence>
<evidence type="ECO:0000256" key="14">
    <source>
        <dbReference type="SAM" id="Coils"/>
    </source>
</evidence>
<feature type="transmembrane region" description="Helical" evidence="15">
    <location>
        <begin position="12"/>
        <end position="30"/>
    </location>
</feature>
<keyword evidence="8" id="KW-0418">Kinase</keyword>
<dbReference type="Pfam" id="PF00512">
    <property type="entry name" value="HisKA"/>
    <property type="match status" value="1"/>
</dbReference>
<dbReference type="Pfam" id="PF02518">
    <property type="entry name" value="HATPase_c"/>
    <property type="match status" value="1"/>
</dbReference>
<keyword evidence="7" id="KW-0547">Nucleotide-binding</keyword>
<feature type="modified residue" description="4-aspartylphosphate" evidence="13">
    <location>
        <position position="617"/>
    </location>
</feature>
<dbReference type="PROSITE" id="PS50109">
    <property type="entry name" value="HIS_KIN"/>
    <property type="match status" value="1"/>
</dbReference>
<dbReference type="EMBL" id="PJEO01000031">
    <property type="protein sequence ID" value="PKQ45208.1"/>
    <property type="molecule type" value="Genomic_DNA"/>
</dbReference>
<dbReference type="Pfam" id="PF00072">
    <property type="entry name" value="Response_reg"/>
    <property type="match status" value="1"/>
</dbReference>
<dbReference type="PANTHER" id="PTHR45339">
    <property type="entry name" value="HYBRID SIGNAL TRANSDUCTION HISTIDINE KINASE J"/>
    <property type="match status" value="1"/>
</dbReference>
<evidence type="ECO:0000256" key="2">
    <source>
        <dbReference type="ARBA" id="ARBA00004370"/>
    </source>
</evidence>
<dbReference type="InterPro" id="IPR004358">
    <property type="entry name" value="Sig_transdc_His_kin-like_C"/>
</dbReference>
<evidence type="ECO:0000313" key="19">
    <source>
        <dbReference type="EMBL" id="PKQ45208.1"/>
    </source>
</evidence>
<comment type="caution">
    <text evidence="19">The sequence shown here is derived from an EMBL/GenBank/DDBJ whole genome shotgun (WGS) entry which is preliminary data.</text>
</comment>
<dbReference type="InterPro" id="IPR042240">
    <property type="entry name" value="CHASE_sf"/>
</dbReference>
<evidence type="ECO:0000256" key="11">
    <source>
        <dbReference type="ARBA" id="ARBA00023012"/>
    </source>
</evidence>
<evidence type="ECO:0000256" key="13">
    <source>
        <dbReference type="PROSITE-ProRule" id="PRU00169"/>
    </source>
</evidence>
<dbReference type="Gene3D" id="3.30.565.10">
    <property type="entry name" value="Histidine kinase-like ATPase, C-terminal domain"/>
    <property type="match status" value="1"/>
</dbReference>
<dbReference type="SUPFAM" id="SSF52172">
    <property type="entry name" value="CheY-like"/>
    <property type="match status" value="1"/>
</dbReference>
<evidence type="ECO:0000256" key="4">
    <source>
        <dbReference type="ARBA" id="ARBA00022553"/>
    </source>
</evidence>
<comment type="catalytic activity">
    <reaction evidence="1">
        <text>ATP + protein L-histidine = ADP + protein N-phospho-L-histidine.</text>
        <dbReference type="EC" id="2.7.13.3"/>
    </reaction>
</comment>
<dbReference type="Gene3D" id="3.40.50.2300">
    <property type="match status" value="1"/>
</dbReference>
<feature type="domain" description="Histidine kinase" evidence="16">
    <location>
        <begin position="326"/>
        <end position="546"/>
    </location>
</feature>
<dbReference type="RefSeq" id="WP_106659623.1">
    <property type="nucleotide sequence ID" value="NZ_PJEO01000031.1"/>
</dbReference>
<keyword evidence="20" id="KW-1185">Reference proteome</keyword>
<protein>
    <recommendedName>
        <fullName evidence="3">histidine kinase</fullName>
        <ecNumber evidence="3">2.7.13.3</ecNumber>
    </recommendedName>
</protein>
<dbReference type="SUPFAM" id="SSF47384">
    <property type="entry name" value="Homodimeric domain of signal transducing histidine kinase"/>
    <property type="match status" value="1"/>
</dbReference>